<evidence type="ECO:0000313" key="2">
    <source>
        <dbReference type="EMBL" id="EFX76850.1"/>
    </source>
</evidence>
<dbReference type="AlphaFoldDB" id="E9GUG2"/>
<reference evidence="2 3" key="1">
    <citation type="journal article" date="2011" name="Science">
        <title>The ecoresponsive genome of Daphnia pulex.</title>
        <authorList>
            <person name="Colbourne J.K."/>
            <person name="Pfrender M.E."/>
            <person name="Gilbert D."/>
            <person name="Thomas W.K."/>
            <person name="Tucker A."/>
            <person name="Oakley T.H."/>
            <person name="Tokishita S."/>
            <person name="Aerts A."/>
            <person name="Arnold G.J."/>
            <person name="Basu M.K."/>
            <person name="Bauer D.J."/>
            <person name="Caceres C.E."/>
            <person name="Carmel L."/>
            <person name="Casola C."/>
            <person name="Choi J.H."/>
            <person name="Detter J.C."/>
            <person name="Dong Q."/>
            <person name="Dusheyko S."/>
            <person name="Eads B.D."/>
            <person name="Frohlich T."/>
            <person name="Geiler-Samerotte K.A."/>
            <person name="Gerlach D."/>
            <person name="Hatcher P."/>
            <person name="Jogdeo S."/>
            <person name="Krijgsveld J."/>
            <person name="Kriventseva E.V."/>
            <person name="Kultz D."/>
            <person name="Laforsch C."/>
            <person name="Lindquist E."/>
            <person name="Lopez J."/>
            <person name="Manak J.R."/>
            <person name="Muller J."/>
            <person name="Pangilinan J."/>
            <person name="Patwardhan R.P."/>
            <person name="Pitluck S."/>
            <person name="Pritham E.J."/>
            <person name="Rechtsteiner A."/>
            <person name="Rho M."/>
            <person name="Rogozin I.B."/>
            <person name="Sakarya O."/>
            <person name="Salamov A."/>
            <person name="Schaack S."/>
            <person name="Shapiro H."/>
            <person name="Shiga Y."/>
            <person name="Skalitzky C."/>
            <person name="Smith Z."/>
            <person name="Souvorov A."/>
            <person name="Sung W."/>
            <person name="Tang Z."/>
            <person name="Tsuchiya D."/>
            <person name="Tu H."/>
            <person name="Vos H."/>
            <person name="Wang M."/>
            <person name="Wolf Y.I."/>
            <person name="Yamagata H."/>
            <person name="Yamada T."/>
            <person name="Ye Y."/>
            <person name="Shaw J.R."/>
            <person name="Andrews J."/>
            <person name="Crease T.J."/>
            <person name="Tang H."/>
            <person name="Lucas S.M."/>
            <person name="Robertson H.M."/>
            <person name="Bork P."/>
            <person name="Koonin E.V."/>
            <person name="Zdobnov E.M."/>
            <person name="Grigoriev I.V."/>
            <person name="Lynch M."/>
            <person name="Boore J.L."/>
        </authorList>
    </citation>
    <scope>NUCLEOTIDE SEQUENCE [LARGE SCALE GENOMIC DNA]</scope>
</reference>
<sequence>MPQLAEVGVVTSVVAMDEMSWSTVGGHKIGHWFASLGSRGRGRRKAAAVAAAAAAANSANNGVANNNTTRSFTLDKESETTSKAFRFTVRCRLAAFYALSYSPVRCGFAKFMRSGGGPHIRTINETRGSASIRNGNDPTLAG</sequence>
<organism evidence="2 3">
    <name type="scientific">Daphnia pulex</name>
    <name type="common">Water flea</name>
    <dbReference type="NCBI Taxonomy" id="6669"/>
    <lineage>
        <taxon>Eukaryota</taxon>
        <taxon>Metazoa</taxon>
        <taxon>Ecdysozoa</taxon>
        <taxon>Arthropoda</taxon>
        <taxon>Crustacea</taxon>
        <taxon>Branchiopoda</taxon>
        <taxon>Diplostraca</taxon>
        <taxon>Cladocera</taxon>
        <taxon>Anomopoda</taxon>
        <taxon>Daphniidae</taxon>
        <taxon>Daphnia</taxon>
    </lineage>
</organism>
<dbReference type="InParanoid" id="E9GUG2"/>
<dbReference type="KEGG" id="dpx:DAPPUDRAFT_248586"/>
<dbReference type="Proteomes" id="UP000000305">
    <property type="component" value="Unassembled WGS sequence"/>
</dbReference>
<proteinExistence type="predicted"/>
<feature type="region of interest" description="Disordered" evidence="1">
    <location>
        <begin position="122"/>
        <end position="142"/>
    </location>
</feature>
<keyword evidence="3" id="KW-1185">Reference proteome</keyword>
<name>E9GUG2_DAPPU</name>
<evidence type="ECO:0000313" key="3">
    <source>
        <dbReference type="Proteomes" id="UP000000305"/>
    </source>
</evidence>
<protein>
    <submittedName>
        <fullName evidence="2">Uncharacterized protein</fullName>
    </submittedName>
</protein>
<accession>E9GUG2</accession>
<dbReference type="HOGENOM" id="CLU_1817735_0_0_1"/>
<feature type="compositionally biased region" description="Polar residues" evidence="1">
    <location>
        <begin position="123"/>
        <end position="142"/>
    </location>
</feature>
<gene>
    <name evidence="2" type="ORF">DAPPUDRAFT_248586</name>
</gene>
<evidence type="ECO:0000256" key="1">
    <source>
        <dbReference type="SAM" id="MobiDB-lite"/>
    </source>
</evidence>
<dbReference type="EMBL" id="GL732566">
    <property type="protein sequence ID" value="EFX76850.1"/>
    <property type="molecule type" value="Genomic_DNA"/>
</dbReference>